<dbReference type="PANTHER" id="PTHR43775">
    <property type="entry name" value="FATTY ACID SYNTHASE"/>
    <property type="match status" value="1"/>
</dbReference>
<dbReference type="Gene3D" id="3.30.70.3290">
    <property type="match status" value="1"/>
</dbReference>
<proteinExistence type="inferred from homology"/>
<dbReference type="RefSeq" id="WP_284138785.1">
    <property type="nucleotide sequence ID" value="NZ_JASJUT010000017.1"/>
</dbReference>
<dbReference type="InterPro" id="IPR018201">
    <property type="entry name" value="Ketoacyl_synth_AS"/>
</dbReference>
<dbReference type="EMBL" id="JASJUT010000017">
    <property type="protein sequence ID" value="MDK2598365.1"/>
    <property type="molecule type" value="Genomic_DNA"/>
</dbReference>
<dbReference type="Pfam" id="PF16197">
    <property type="entry name" value="KAsynt_C_assoc"/>
    <property type="match status" value="1"/>
</dbReference>
<dbReference type="Pfam" id="PF00109">
    <property type="entry name" value="ketoacyl-synt"/>
    <property type="match status" value="1"/>
</dbReference>
<dbReference type="PROSITE" id="PS52004">
    <property type="entry name" value="KS3_2"/>
    <property type="match status" value="1"/>
</dbReference>
<dbReference type="Gene3D" id="3.40.47.10">
    <property type="match status" value="1"/>
</dbReference>
<evidence type="ECO:0000256" key="5">
    <source>
        <dbReference type="RuleBase" id="RU003694"/>
    </source>
</evidence>
<dbReference type="InterPro" id="IPR050091">
    <property type="entry name" value="PKS_NRPS_Biosynth_Enz"/>
</dbReference>
<dbReference type="InterPro" id="IPR014031">
    <property type="entry name" value="Ketoacyl_synth_C"/>
</dbReference>
<dbReference type="Gene3D" id="1.10.1240.100">
    <property type="match status" value="1"/>
</dbReference>
<dbReference type="InterPro" id="IPR020841">
    <property type="entry name" value="PKS_Beta-ketoAc_synthase_dom"/>
</dbReference>
<comment type="similarity">
    <text evidence="5">Belongs to the thiolase-like superfamily. Beta-ketoacyl-ACP synthases family.</text>
</comment>
<keyword evidence="3" id="KW-0597">Phosphoprotein</keyword>
<keyword evidence="4 5" id="KW-0808">Transferase</keyword>
<evidence type="ECO:0000313" key="8">
    <source>
        <dbReference type="Proteomes" id="UP001231915"/>
    </source>
</evidence>
<sequence>MMATDDIAIVGLACRFPEASSPAQFWQNLAQGRESIARLSDAQLRNAGVSDSEFEQPSYVKAYTPLADIDKFDARFFGIPAAEAKLMDPQQRTLLEIIYHALEDGGALQTAQQRETGVYATGGGITRSYLYQEATKHFKGNSDTGSLLQLLNDKDFLATRVSYKLNLQGPSLSVQTACSSSMVAVHLARSALLSGEIDIGIAAASCIRLPQERGYNAAESMIYSPTGRCRTFSDDADGTIFGSGSGAVVLKRYQDALADGDHIYALLKSTAVNNDGAGKFGFTASSVPGQAKAMVKAIALAGISADQLSYIECHGTATKIGDPLEIRSLEKAFSLDTDKKQFCHIGSVKPNIGHLEQAAGLASLIKLALMIKHRRLVPTINFRAPNPKLKLPQSPFKMALDYEMWEPEQQRCYAGLNCLGVGGTNVFAILSDLPTTDATASNDNNLVEPAQDVLCLSAKTKTQLVEYIECIANDERPLPLCALAYNINTSRAHLPIRNTVVIDRDMSIGQWREQALTKIAASSERRGTTFDKPIQYICNPTEFVHASQVATLAADMRCQCFTDAYQRWMDSAALTLISDSTAPFTQHVAKLLAFELALYEQLKHWGLKMASFLGEGIGRYAQLLLENVPSQQWLSTLEKELHIHHDNLNHAQTHSFSQMGEVAIEQDLHLASEGPIIYRNRPLHNLTDDVYVCASEQFTTTELWSLLATIIDKGAQINWQNYYPLKAFEKHTLPNYPFEKKRYWLVDED</sequence>
<comment type="pathway">
    <text evidence="1">Lipid metabolism; fatty acid biosynthesis.</text>
</comment>
<evidence type="ECO:0000313" key="7">
    <source>
        <dbReference type="EMBL" id="MDK2598365.1"/>
    </source>
</evidence>
<dbReference type="PROSITE" id="PS00606">
    <property type="entry name" value="KS3_1"/>
    <property type="match status" value="1"/>
</dbReference>
<dbReference type="InterPro" id="IPR014030">
    <property type="entry name" value="Ketoacyl_synth_N"/>
</dbReference>
<evidence type="ECO:0000259" key="6">
    <source>
        <dbReference type="PROSITE" id="PS52004"/>
    </source>
</evidence>
<evidence type="ECO:0000256" key="4">
    <source>
        <dbReference type="ARBA" id="ARBA00022679"/>
    </source>
</evidence>
<keyword evidence="8" id="KW-1185">Reference proteome</keyword>
<dbReference type="SUPFAM" id="SSF53901">
    <property type="entry name" value="Thiolase-like"/>
    <property type="match status" value="1"/>
</dbReference>
<protein>
    <submittedName>
        <fullName evidence="7">Beta-ketoacyl synthase N-terminal-like domain-containing protein</fullName>
    </submittedName>
</protein>
<evidence type="ECO:0000256" key="2">
    <source>
        <dbReference type="ARBA" id="ARBA00022450"/>
    </source>
</evidence>
<dbReference type="InterPro" id="IPR032821">
    <property type="entry name" value="PKS_assoc"/>
</dbReference>
<dbReference type="CDD" id="cd00833">
    <property type="entry name" value="PKS"/>
    <property type="match status" value="1"/>
</dbReference>
<reference evidence="7 8" key="1">
    <citation type="submission" date="2023-05" db="EMBL/GenBank/DDBJ databases">
        <title>Pseudoalteromonas ardens sp. nov., Pseudoalteromonas obscura sp. nov., and Pseudoalteromonas umbrosa sp. nov., isolated from the coral Montipora capitata.</title>
        <authorList>
            <person name="Thomas E.M."/>
            <person name="Smith E.M."/>
            <person name="Papke E."/>
            <person name="Shlafstein M.D."/>
            <person name="Oline D.K."/>
            <person name="Videau P."/>
            <person name="Saw J.H."/>
            <person name="Strangman W.K."/>
            <person name="Ushijima B."/>
        </authorList>
    </citation>
    <scope>NUCLEOTIDE SEQUENCE [LARGE SCALE GENOMIC DNA]</scope>
    <source>
        <strain evidence="7 8">P94</strain>
    </source>
</reference>
<accession>A0ABT7ETI8</accession>
<name>A0ABT7ETI8_9GAMM</name>
<keyword evidence="2" id="KW-0596">Phosphopantetheine</keyword>
<evidence type="ECO:0000256" key="3">
    <source>
        <dbReference type="ARBA" id="ARBA00022553"/>
    </source>
</evidence>
<gene>
    <name evidence="7" type="ORF">QNM18_25245</name>
</gene>
<comment type="caution">
    <text evidence="7">The sequence shown here is derived from an EMBL/GenBank/DDBJ whole genome shotgun (WGS) entry which is preliminary data.</text>
</comment>
<dbReference type="InterPro" id="IPR016039">
    <property type="entry name" value="Thiolase-like"/>
</dbReference>
<evidence type="ECO:0000256" key="1">
    <source>
        <dbReference type="ARBA" id="ARBA00005194"/>
    </source>
</evidence>
<dbReference type="Proteomes" id="UP001231915">
    <property type="component" value="Unassembled WGS sequence"/>
</dbReference>
<dbReference type="SMART" id="SM00825">
    <property type="entry name" value="PKS_KS"/>
    <property type="match status" value="1"/>
</dbReference>
<dbReference type="PANTHER" id="PTHR43775:SF37">
    <property type="entry name" value="SI:DKEY-61P9.11"/>
    <property type="match status" value="1"/>
</dbReference>
<organism evidence="7 8">
    <name type="scientific">Pseudoalteromonas obscura</name>
    <dbReference type="NCBI Taxonomy" id="3048491"/>
    <lineage>
        <taxon>Bacteria</taxon>
        <taxon>Pseudomonadati</taxon>
        <taxon>Pseudomonadota</taxon>
        <taxon>Gammaproteobacteria</taxon>
        <taxon>Alteromonadales</taxon>
        <taxon>Pseudoalteromonadaceae</taxon>
        <taxon>Pseudoalteromonas</taxon>
    </lineage>
</organism>
<dbReference type="Pfam" id="PF02801">
    <property type="entry name" value="Ketoacyl-synt_C"/>
    <property type="match status" value="1"/>
</dbReference>
<feature type="domain" description="Ketosynthase family 3 (KS3)" evidence="6">
    <location>
        <begin position="4"/>
        <end position="432"/>
    </location>
</feature>